<dbReference type="SUPFAM" id="SSF82861">
    <property type="entry name" value="Mechanosensitive channel protein MscS (YggB), transmembrane region"/>
    <property type="match status" value="1"/>
</dbReference>
<feature type="transmembrane region" description="Helical" evidence="7">
    <location>
        <begin position="71"/>
        <end position="90"/>
    </location>
</feature>
<dbReference type="Gene3D" id="2.30.30.60">
    <property type="match status" value="1"/>
</dbReference>
<dbReference type="Pfam" id="PF21082">
    <property type="entry name" value="MS_channel_3rd"/>
    <property type="match status" value="1"/>
</dbReference>
<dbReference type="SUPFAM" id="SSF51206">
    <property type="entry name" value="cAMP-binding domain-like"/>
    <property type="match status" value="1"/>
</dbReference>
<reference evidence="9 10" key="1">
    <citation type="submission" date="2018-04" db="EMBL/GenBank/DDBJ databases">
        <authorList>
            <person name="Go L.Y."/>
            <person name="Mitchell J.A."/>
        </authorList>
    </citation>
    <scope>NUCLEOTIDE SEQUENCE [LARGE SCALE GENOMIC DNA]</scope>
    <source>
        <strain evidence="9">ULC066bin1</strain>
    </source>
</reference>
<evidence type="ECO:0000256" key="2">
    <source>
        <dbReference type="ARBA" id="ARBA00008017"/>
    </source>
</evidence>
<dbReference type="SUPFAM" id="SSF82689">
    <property type="entry name" value="Mechanosensitive channel protein MscS (YggB), C-terminal domain"/>
    <property type="match status" value="1"/>
</dbReference>
<protein>
    <submittedName>
        <fullName evidence="9">Mechanosensitive ion channel protein MscS</fullName>
    </submittedName>
</protein>
<dbReference type="InterPro" id="IPR014710">
    <property type="entry name" value="RmlC-like_jellyroll"/>
</dbReference>
<evidence type="ECO:0000256" key="5">
    <source>
        <dbReference type="ARBA" id="ARBA00022989"/>
    </source>
</evidence>
<evidence type="ECO:0000256" key="7">
    <source>
        <dbReference type="SAM" id="Phobius"/>
    </source>
</evidence>
<dbReference type="Gene3D" id="3.30.70.100">
    <property type="match status" value="1"/>
</dbReference>
<dbReference type="PANTHER" id="PTHR30347:SF1">
    <property type="entry name" value="MECHANOSENSITIVE CHANNEL MSCK"/>
    <property type="match status" value="1"/>
</dbReference>
<evidence type="ECO:0000256" key="6">
    <source>
        <dbReference type="ARBA" id="ARBA00023136"/>
    </source>
</evidence>
<evidence type="ECO:0000256" key="3">
    <source>
        <dbReference type="ARBA" id="ARBA00022475"/>
    </source>
</evidence>
<dbReference type="PROSITE" id="PS50042">
    <property type="entry name" value="CNMP_BINDING_3"/>
    <property type="match status" value="1"/>
</dbReference>
<dbReference type="InterPro" id="IPR011014">
    <property type="entry name" value="MscS_channel_TM-2"/>
</dbReference>
<dbReference type="PANTHER" id="PTHR30347">
    <property type="entry name" value="POTASSIUM CHANNEL RELATED"/>
    <property type="match status" value="1"/>
</dbReference>
<dbReference type="Proteomes" id="UP000249467">
    <property type="component" value="Unassembled WGS sequence"/>
</dbReference>
<comment type="similarity">
    <text evidence="2">Belongs to the MscS (TC 1.A.23) family.</text>
</comment>
<sequence length="495" mass="55570">MNSHLQQLFTLTGQFLQAPIFKIGDESISILWLFKLLLSFLTVMMLSIICKRLLKNRLLPRLGASQGQREAIATLATYGIGALGFVIVLQVNGLNIAPLVVTLGGLGIGVGFGFQEITKNLISGLTLLIEGKLQVGDYVEFDNLSGHIKEIALRSTVIRTFDGGDVVVPNSNLTSNRVLNWSYKSLTGKLHLPVKVAYNSDPILVTETLLNSAYMESTVLHEPPPRVIFKGFGESALEFELWVWIAQIDEGVLVRSSLNFIVEHNLRQVGIKIPLPQRDLWLRNIDELKQVIPQLQDSQLSSNGQTSNNSVNLNPQQSLAKSLRQSISIRDSLRQLPHFNVCSDIHLRELIETGYRKFFAESEVVFNENDMGTHFYLVLSGSIETVVTRLDQHVKIYKSGDILGEVAIMLNLPYTSTAIALEDTSVFVINKHSFDRLLRLHPDLAETFTQELTKEKKIYQDIRQQLQDLGLLGMTEQNNRFADWVKSRLKGIFST</sequence>
<dbReference type="InterPro" id="IPR049142">
    <property type="entry name" value="MS_channel_1st"/>
</dbReference>
<keyword evidence="3" id="KW-1003">Cell membrane</keyword>
<feature type="domain" description="Cyclic nucleotide-binding" evidence="8">
    <location>
        <begin position="338"/>
        <end position="455"/>
    </location>
</feature>
<name>A0A2W4W2S7_9CYAN</name>
<proteinExistence type="inferred from homology"/>
<dbReference type="AlphaFoldDB" id="A0A2W4W2S7"/>
<dbReference type="CDD" id="cd00038">
    <property type="entry name" value="CAP_ED"/>
    <property type="match status" value="1"/>
</dbReference>
<evidence type="ECO:0000259" key="8">
    <source>
        <dbReference type="PROSITE" id="PS50042"/>
    </source>
</evidence>
<organism evidence="9 10">
    <name type="scientific">Pseudanabaena frigida</name>
    <dbReference type="NCBI Taxonomy" id="945775"/>
    <lineage>
        <taxon>Bacteria</taxon>
        <taxon>Bacillati</taxon>
        <taxon>Cyanobacteriota</taxon>
        <taxon>Cyanophyceae</taxon>
        <taxon>Pseudanabaenales</taxon>
        <taxon>Pseudanabaenaceae</taxon>
        <taxon>Pseudanabaena</taxon>
    </lineage>
</organism>
<dbReference type="InterPro" id="IPR018490">
    <property type="entry name" value="cNMP-bd_dom_sf"/>
</dbReference>
<dbReference type="Pfam" id="PF00924">
    <property type="entry name" value="MS_channel_2nd"/>
    <property type="match status" value="1"/>
</dbReference>
<keyword evidence="4 7" id="KW-0812">Transmembrane</keyword>
<comment type="caution">
    <text evidence="9">The sequence shown here is derived from an EMBL/GenBank/DDBJ whole genome shotgun (WGS) entry which is preliminary data.</text>
</comment>
<keyword evidence="5 7" id="KW-1133">Transmembrane helix</keyword>
<evidence type="ECO:0000256" key="1">
    <source>
        <dbReference type="ARBA" id="ARBA00004651"/>
    </source>
</evidence>
<dbReference type="InterPro" id="IPR052702">
    <property type="entry name" value="MscS-like_channel"/>
</dbReference>
<dbReference type="InterPro" id="IPR010920">
    <property type="entry name" value="LSM_dom_sf"/>
</dbReference>
<reference evidence="9 10" key="2">
    <citation type="submission" date="2018-06" db="EMBL/GenBank/DDBJ databases">
        <title>Metagenomic assembly of (sub)arctic Cyanobacteria and their associated microbiome from non-axenic cultures.</title>
        <authorList>
            <person name="Baurain D."/>
        </authorList>
    </citation>
    <scope>NUCLEOTIDE SEQUENCE [LARGE SCALE GENOMIC DNA]</scope>
    <source>
        <strain evidence="9">ULC066bin1</strain>
    </source>
</reference>
<dbReference type="Gene3D" id="2.60.120.10">
    <property type="entry name" value="Jelly Rolls"/>
    <property type="match status" value="1"/>
</dbReference>
<keyword evidence="6 7" id="KW-0472">Membrane</keyword>
<dbReference type="GO" id="GO:0055085">
    <property type="term" value="P:transmembrane transport"/>
    <property type="evidence" value="ECO:0007669"/>
    <property type="project" value="InterPro"/>
</dbReference>
<dbReference type="InterPro" id="IPR006685">
    <property type="entry name" value="MscS_channel_2nd"/>
</dbReference>
<dbReference type="InterPro" id="IPR049278">
    <property type="entry name" value="MS_channel_C"/>
</dbReference>
<dbReference type="SMART" id="SM00100">
    <property type="entry name" value="cNMP"/>
    <property type="match status" value="1"/>
</dbReference>
<dbReference type="InterPro" id="IPR000595">
    <property type="entry name" value="cNMP-bd_dom"/>
</dbReference>
<dbReference type="Pfam" id="PF00027">
    <property type="entry name" value="cNMP_binding"/>
    <property type="match status" value="1"/>
</dbReference>
<dbReference type="GO" id="GO:0005886">
    <property type="term" value="C:plasma membrane"/>
    <property type="evidence" value="ECO:0007669"/>
    <property type="project" value="UniProtKB-SubCell"/>
</dbReference>
<dbReference type="Gene3D" id="1.10.287.1260">
    <property type="match status" value="1"/>
</dbReference>
<dbReference type="Pfam" id="PF21088">
    <property type="entry name" value="MS_channel_1st"/>
    <property type="match status" value="1"/>
</dbReference>
<dbReference type="InterPro" id="IPR011066">
    <property type="entry name" value="MscS_channel_C_sf"/>
</dbReference>
<gene>
    <name evidence="9" type="ORF">DCF19_15510</name>
</gene>
<dbReference type="EMBL" id="QBML01000021">
    <property type="protein sequence ID" value="PZO38876.1"/>
    <property type="molecule type" value="Genomic_DNA"/>
</dbReference>
<evidence type="ECO:0000313" key="9">
    <source>
        <dbReference type="EMBL" id="PZO38876.1"/>
    </source>
</evidence>
<feature type="transmembrane region" description="Helical" evidence="7">
    <location>
        <begin position="30"/>
        <end position="50"/>
    </location>
</feature>
<accession>A0A2W4W2S7</accession>
<evidence type="ECO:0000313" key="10">
    <source>
        <dbReference type="Proteomes" id="UP000249467"/>
    </source>
</evidence>
<dbReference type="SUPFAM" id="SSF50182">
    <property type="entry name" value="Sm-like ribonucleoproteins"/>
    <property type="match status" value="1"/>
</dbReference>
<evidence type="ECO:0000256" key="4">
    <source>
        <dbReference type="ARBA" id="ARBA00022692"/>
    </source>
</evidence>
<comment type="subcellular location">
    <subcellularLocation>
        <location evidence="1">Cell membrane</location>
        <topology evidence="1">Multi-pass membrane protein</topology>
    </subcellularLocation>
</comment>
<dbReference type="InterPro" id="IPR023408">
    <property type="entry name" value="MscS_beta-dom_sf"/>
</dbReference>